<evidence type="ECO:0000256" key="1">
    <source>
        <dbReference type="ARBA" id="ARBA00022485"/>
    </source>
</evidence>
<keyword evidence="1" id="KW-0004">4Fe-4S</keyword>
<reference evidence="6" key="1">
    <citation type="submission" date="2020-10" db="EMBL/GenBank/DDBJ databases">
        <authorList>
            <person name="Gilroy R."/>
        </authorList>
    </citation>
    <scope>NUCLEOTIDE SEQUENCE</scope>
    <source>
        <strain evidence="6">CHK181-108</strain>
    </source>
</reference>
<dbReference type="Gene3D" id="3.50.50.60">
    <property type="entry name" value="FAD/NAD(P)-binding domain"/>
    <property type="match status" value="1"/>
</dbReference>
<dbReference type="PANTHER" id="PTHR43498:SF1">
    <property type="entry name" value="COB--COM HETERODISULFIDE REDUCTASE IRON-SULFUR SUBUNIT A"/>
    <property type="match status" value="1"/>
</dbReference>
<evidence type="ECO:0000256" key="4">
    <source>
        <dbReference type="ARBA" id="ARBA00023004"/>
    </source>
</evidence>
<keyword evidence="4" id="KW-0408">Iron</keyword>
<dbReference type="Proteomes" id="UP000824165">
    <property type="component" value="Unassembled WGS sequence"/>
</dbReference>
<gene>
    <name evidence="6" type="ORF">IAA60_05800</name>
</gene>
<dbReference type="PANTHER" id="PTHR43498">
    <property type="entry name" value="FERREDOXIN:COB-COM HETERODISULFIDE REDUCTASE SUBUNIT A"/>
    <property type="match status" value="1"/>
</dbReference>
<evidence type="ECO:0000313" key="6">
    <source>
        <dbReference type="EMBL" id="HIT85403.1"/>
    </source>
</evidence>
<dbReference type="SUPFAM" id="SSF51905">
    <property type="entry name" value="FAD/NAD(P)-binding domain"/>
    <property type="match status" value="1"/>
</dbReference>
<evidence type="ECO:0000256" key="5">
    <source>
        <dbReference type="ARBA" id="ARBA00023014"/>
    </source>
</evidence>
<accession>A0A9D1H357</accession>
<dbReference type="EMBL" id="DVLU01000055">
    <property type="protein sequence ID" value="HIT85403.1"/>
    <property type="molecule type" value="Genomic_DNA"/>
</dbReference>
<reference evidence="6" key="2">
    <citation type="journal article" date="2021" name="PeerJ">
        <title>Extensive microbial diversity within the chicken gut microbiome revealed by metagenomics and culture.</title>
        <authorList>
            <person name="Gilroy R."/>
            <person name="Ravi A."/>
            <person name="Getino M."/>
            <person name="Pursley I."/>
            <person name="Horton D.L."/>
            <person name="Alikhan N.F."/>
            <person name="Baker D."/>
            <person name="Gharbi K."/>
            <person name="Hall N."/>
            <person name="Watson M."/>
            <person name="Adriaenssens E.M."/>
            <person name="Foster-Nyarko E."/>
            <person name="Jarju S."/>
            <person name="Secka A."/>
            <person name="Antonio M."/>
            <person name="Oren A."/>
            <person name="Chaudhuri R.R."/>
            <person name="La Ragione R."/>
            <person name="Hildebrand F."/>
            <person name="Pallen M.J."/>
        </authorList>
    </citation>
    <scope>NUCLEOTIDE SEQUENCE</scope>
    <source>
        <strain evidence="6">CHK181-108</strain>
    </source>
</reference>
<dbReference type="InterPro" id="IPR036188">
    <property type="entry name" value="FAD/NAD-bd_sf"/>
</dbReference>
<keyword evidence="3" id="KW-0560">Oxidoreductase</keyword>
<protein>
    <submittedName>
        <fullName evidence="6">FAD-dependent oxidoreductase</fullName>
    </submittedName>
</protein>
<evidence type="ECO:0000256" key="3">
    <source>
        <dbReference type="ARBA" id="ARBA00023002"/>
    </source>
</evidence>
<proteinExistence type="predicted"/>
<evidence type="ECO:0000256" key="2">
    <source>
        <dbReference type="ARBA" id="ARBA00022723"/>
    </source>
</evidence>
<dbReference type="Pfam" id="PF12831">
    <property type="entry name" value="FAD_oxidored"/>
    <property type="match status" value="1"/>
</dbReference>
<sequence length="594" mass="66448">MLTRKKINADFCVVGGGMSGICAAVAAAREGCSVVLMHERPVLGGNASSEIRMWVLGAKGENNRETGIIEEILLENYYMNPTKNFYIWDMVLYDFIRREKNITLLLNCTCIDADTEHGSFAYGRTERIRSVTGYQMTTQTFFEVEADNFADCSGDSILAPLTGAEFMLGREGAAEFCELSPVKEHDGKVMGMSCLIQGRETDENVKFRAPEWSRKLSDEDFKYHRPDLRSPYENFWYLELGGDRDTIGEAEDISHELVSLAAGTWDHIKNSGQYDADKWDLDFFGFLPGKRESRRMKGEYIITQRDISENRLFEDTAAFGGWPLDVHFPEGFKREGEVNSATETPSPYCVPYRAMYSKNVLNLFFAGRNISVTHMALSSTRVMATCAVIGQAVGTAAAVAAKHGCAPHGVYESYLDELQSRLAENDCLIPNRAREVGAVCKNTPVINGDDTLKNGLDRPNKTLYGDIKCGASVKNGTALEYSFDKPELVRSVHITFDSDLDRNTLPGDYPDRVHPMRANLRKDSPQTCMPKTLCRCFVLSIVTESGEREIINCAENIKRAFSVDVNEYVRGLKLAVLSNWGGTEETNVFSFDFR</sequence>
<dbReference type="GO" id="GO:0016491">
    <property type="term" value="F:oxidoreductase activity"/>
    <property type="evidence" value="ECO:0007669"/>
    <property type="project" value="UniProtKB-KW"/>
</dbReference>
<dbReference type="GO" id="GO:0046872">
    <property type="term" value="F:metal ion binding"/>
    <property type="evidence" value="ECO:0007669"/>
    <property type="project" value="UniProtKB-KW"/>
</dbReference>
<dbReference type="InterPro" id="IPR039650">
    <property type="entry name" value="HdrA-like"/>
</dbReference>
<name>A0A9D1H357_9FIRM</name>
<dbReference type="GO" id="GO:0051539">
    <property type="term" value="F:4 iron, 4 sulfur cluster binding"/>
    <property type="evidence" value="ECO:0007669"/>
    <property type="project" value="UniProtKB-KW"/>
</dbReference>
<organism evidence="6 7">
    <name type="scientific">Candidatus Ornithomonoglobus intestinigallinarum</name>
    <dbReference type="NCBI Taxonomy" id="2840894"/>
    <lineage>
        <taxon>Bacteria</taxon>
        <taxon>Bacillati</taxon>
        <taxon>Bacillota</taxon>
        <taxon>Clostridia</taxon>
        <taxon>Candidatus Ornithomonoglobus</taxon>
    </lineage>
</organism>
<dbReference type="AlphaFoldDB" id="A0A9D1H357"/>
<keyword evidence="5" id="KW-0411">Iron-sulfur</keyword>
<comment type="caution">
    <text evidence="6">The sequence shown here is derived from an EMBL/GenBank/DDBJ whole genome shotgun (WGS) entry which is preliminary data.</text>
</comment>
<evidence type="ECO:0000313" key="7">
    <source>
        <dbReference type="Proteomes" id="UP000824165"/>
    </source>
</evidence>
<keyword evidence="2" id="KW-0479">Metal-binding</keyword>